<dbReference type="PANTHER" id="PTHR24056:SF358">
    <property type="entry name" value="PROTEIN KINASE DOMAIN-CONTAINING PROTEIN"/>
    <property type="match status" value="1"/>
</dbReference>
<dbReference type="AlphaFoldDB" id="A0A7I8J1J5"/>
<evidence type="ECO:0000313" key="13">
    <source>
        <dbReference type="Proteomes" id="UP001189122"/>
    </source>
</evidence>
<evidence type="ECO:0000256" key="7">
    <source>
        <dbReference type="ARBA" id="ARBA00049280"/>
    </source>
</evidence>
<feature type="compositionally biased region" description="Basic and acidic residues" evidence="10">
    <location>
        <begin position="385"/>
        <end position="398"/>
    </location>
</feature>
<feature type="region of interest" description="Disordered" evidence="10">
    <location>
        <begin position="441"/>
        <end position="463"/>
    </location>
</feature>
<dbReference type="GO" id="GO:0032968">
    <property type="term" value="P:positive regulation of transcription elongation by RNA polymerase II"/>
    <property type="evidence" value="ECO:0007669"/>
    <property type="project" value="TreeGrafter"/>
</dbReference>
<keyword evidence="4 8" id="KW-0547">Nucleotide-binding</keyword>
<keyword evidence="3" id="KW-0808">Transferase</keyword>
<reference evidence="12 13" key="1">
    <citation type="submission" date="2019-12" db="EMBL/GenBank/DDBJ databases">
        <authorList>
            <person name="Scholz U."/>
            <person name="Mascher M."/>
            <person name="Fiebig A."/>
        </authorList>
    </citation>
    <scope>NUCLEOTIDE SEQUENCE</scope>
</reference>
<dbReference type="GO" id="GO:0005634">
    <property type="term" value="C:nucleus"/>
    <property type="evidence" value="ECO:0007669"/>
    <property type="project" value="TreeGrafter"/>
</dbReference>
<organism evidence="12">
    <name type="scientific">Spirodela intermedia</name>
    <name type="common">Intermediate duckweed</name>
    <dbReference type="NCBI Taxonomy" id="51605"/>
    <lineage>
        <taxon>Eukaryota</taxon>
        <taxon>Viridiplantae</taxon>
        <taxon>Streptophyta</taxon>
        <taxon>Embryophyta</taxon>
        <taxon>Tracheophyta</taxon>
        <taxon>Spermatophyta</taxon>
        <taxon>Magnoliopsida</taxon>
        <taxon>Liliopsida</taxon>
        <taxon>Araceae</taxon>
        <taxon>Lemnoideae</taxon>
        <taxon>Spirodela</taxon>
    </lineage>
</organism>
<dbReference type="PROSITE" id="PS00108">
    <property type="entry name" value="PROTEIN_KINASE_ST"/>
    <property type="match status" value="1"/>
</dbReference>
<evidence type="ECO:0000256" key="6">
    <source>
        <dbReference type="ARBA" id="ARBA00022840"/>
    </source>
</evidence>
<keyword evidence="9" id="KW-0723">Serine/threonine-protein kinase</keyword>
<evidence type="ECO:0000256" key="3">
    <source>
        <dbReference type="ARBA" id="ARBA00022679"/>
    </source>
</evidence>
<dbReference type="Gene3D" id="1.10.510.10">
    <property type="entry name" value="Transferase(Phosphotransferase) domain 1"/>
    <property type="match status" value="2"/>
</dbReference>
<comment type="similarity">
    <text evidence="1">Belongs to the protein kinase superfamily. CMGC Ser/Thr protein kinase family. CDC2/CDKX subfamily.</text>
</comment>
<evidence type="ECO:0000256" key="1">
    <source>
        <dbReference type="ARBA" id="ARBA00006485"/>
    </source>
</evidence>
<dbReference type="EMBL" id="CACRZD030000008">
    <property type="protein sequence ID" value="CAA6664007.1"/>
    <property type="molecule type" value="Genomic_DNA"/>
</dbReference>
<gene>
    <name evidence="12" type="ORF">SI7747_08010396</name>
</gene>
<evidence type="ECO:0000259" key="11">
    <source>
        <dbReference type="PROSITE" id="PS50011"/>
    </source>
</evidence>
<evidence type="ECO:0000256" key="8">
    <source>
        <dbReference type="PROSITE-ProRule" id="PRU10141"/>
    </source>
</evidence>
<feature type="region of interest" description="Disordered" evidence="10">
    <location>
        <begin position="1"/>
        <end position="51"/>
    </location>
</feature>
<dbReference type="GO" id="GO:0008353">
    <property type="term" value="F:RNA polymerase II CTD heptapeptide repeat kinase activity"/>
    <property type="evidence" value="ECO:0007669"/>
    <property type="project" value="UniProtKB-EC"/>
</dbReference>
<dbReference type="InterPro" id="IPR050108">
    <property type="entry name" value="CDK"/>
</dbReference>
<feature type="compositionally biased region" description="Basic residues" evidence="10">
    <location>
        <begin position="346"/>
        <end position="359"/>
    </location>
</feature>
<evidence type="ECO:0000256" key="2">
    <source>
        <dbReference type="ARBA" id="ARBA00012409"/>
    </source>
</evidence>
<dbReference type="InterPro" id="IPR008271">
    <property type="entry name" value="Ser/Thr_kinase_AS"/>
</dbReference>
<dbReference type="PROSITE" id="PS50011">
    <property type="entry name" value="PROTEIN_KINASE_DOM"/>
    <property type="match status" value="1"/>
</dbReference>
<evidence type="ECO:0000256" key="5">
    <source>
        <dbReference type="ARBA" id="ARBA00022777"/>
    </source>
</evidence>
<protein>
    <recommendedName>
        <fullName evidence="2">[RNA-polymerase]-subunit kinase</fullName>
        <ecNumber evidence="2">2.7.11.23</ecNumber>
    </recommendedName>
</protein>
<dbReference type="FunFam" id="3.30.200.20:FF:000021">
    <property type="entry name" value="probable serine/threonine-protein kinase At1g54610"/>
    <property type="match status" value="1"/>
</dbReference>
<dbReference type="EC" id="2.7.11.23" evidence="2"/>
<keyword evidence="13" id="KW-1185">Reference proteome</keyword>
<dbReference type="SUPFAM" id="SSF56112">
    <property type="entry name" value="Protein kinase-like (PK-like)"/>
    <property type="match status" value="1"/>
</dbReference>
<feature type="region of interest" description="Disordered" evidence="10">
    <location>
        <begin position="312"/>
        <end position="410"/>
    </location>
</feature>
<evidence type="ECO:0000313" key="12">
    <source>
        <dbReference type="EMBL" id="CAA2624564.1"/>
    </source>
</evidence>
<sequence length="463" mass="51320">MGCVCGKPPTRDGDEEGETSKETAAAGKPAGGRTAPPERRRSVIPPYVPPSPGSCPRWPAWLTEVAGEAIQGWAPRRADSFQKLSKIGQGTYSNVYKARDLETGKMVALKKVRMDSVEPESVKFMAREIALLRRLDHPNVIKLEGLIISRIKCFMKQLLQGLEHCHSHGVMHRDIKGANLLVNNAGVLKIADFGLALRRHPGDRRPLTSRLLLGATSYGFDVDLWSAGCIMAELLSGRPILPGRTEVEQLHRIFKLCGSPPGDYWRKLRLPRTAMFSTQQSYKSSIAETFKDFPPHTLSLIETLLSLDPADRGTATSALDSEGEPLACEPWSLAQYPPRRREGRGSKKPPRPQNRRRARPAPEANAELQTNIDRRRLMAQINVKSKSEKFPPPHRDGAVVDQPEEAPPDRRHMTFVVPEGSFDSSVFDPKNLPEYAFPRAAAGYSKPGRPPFLWGPTGGRASR</sequence>
<dbReference type="GO" id="GO:0005524">
    <property type="term" value="F:ATP binding"/>
    <property type="evidence" value="ECO:0007669"/>
    <property type="project" value="UniProtKB-UniRule"/>
</dbReference>
<feature type="binding site" evidence="8">
    <location>
        <position position="110"/>
    </location>
    <ligand>
        <name>ATP</name>
        <dbReference type="ChEBI" id="CHEBI:30616"/>
    </ligand>
</feature>
<accession>A0A7I8J1J5</accession>
<dbReference type="InterPro" id="IPR000719">
    <property type="entry name" value="Prot_kinase_dom"/>
</dbReference>
<dbReference type="Proteomes" id="UP001189122">
    <property type="component" value="Unassembled WGS sequence"/>
</dbReference>
<evidence type="ECO:0000256" key="10">
    <source>
        <dbReference type="SAM" id="MobiDB-lite"/>
    </source>
</evidence>
<keyword evidence="5" id="KW-0418">Kinase</keyword>
<dbReference type="GO" id="GO:0000307">
    <property type="term" value="C:cyclin-dependent protein kinase holoenzyme complex"/>
    <property type="evidence" value="ECO:0007669"/>
    <property type="project" value="TreeGrafter"/>
</dbReference>
<dbReference type="Pfam" id="PF00069">
    <property type="entry name" value="Pkinase"/>
    <property type="match status" value="2"/>
</dbReference>
<dbReference type="InterPro" id="IPR011009">
    <property type="entry name" value="Kinase-like_dom_sf"/>
</dbReference>
<evidence type="ECO:0000256" key="9">
    <source>
        <dbReference type="RuleBase" id="RU000304"/>
    </source>
</evidence>
<dbReference type="InterPro" id="IPR017441">
    <property type="entry name" value="Protein_kinase_ATP_BS"/>
</dbReference>
<proteinExistence type="inferred from homology"/>
<evidence type="ECO:0000256" key="4">
    <source>
        <dbReference type="ARBA" id="ARBA00022741"/>
    </source>
</evidence>
<keyword evidence="6 8" id="KW-0067">ATP-binding</keyword>
<dbReference type="SMART" id="SM00220">
    <property type="entry name" value="S_TKc"/>
    <property type="match status" value="1"/>
</dbReference>
<dbReference type="PANTHER" id="PTHR24056">
    <property type="entry name" value="CELL DIVISION PROTEIN KINASE"/>
    <property type="match status" value="1"/>
</dbReference>
<feature type="domain" description="Protein kinase" evidence="11">
    <location>
        <begin position="81"/>
        <end position="327"/>
    </location>
</feature>
<dbReference type="PROSITE" id="PS00107">
    <property type="entry name" value="PROTEIN_KINASE_ATP"/>
    <property type="match status" value="1"/>
</dbReference>
<name>A0A7I8J1J5_SPIIN</name>
<dbReference type="EMBL" id="LR743595">
    <property type="protein sequence ID" value="CAA2624564.1"/>
    <property type="molecule type" value="Genomic_DNA"/>
</dbReference>
<comment type="catalytic activity">
    <reaction evidence="7">
        <text>[DNA-directed RNA polymerase] + ATP = phospho-[DNA-directed RNA polymerase] + ADP + H(+)</text>
        <dbReference type="Rhea" id="RHEA:10216"/>
        <dbReference type="Rhea" id="RHEA-COMP:11321"/>
        <dbReference type="Rhea" id="RHEA-COMP:11322"/>
        <dbReference type="ChEBI" id="CHEBI:15378"/>
        <dbReference type="ChEBI" id="CHEBI:30616"/>
        <dbReference type="ChEBI" id="CHEBI:43176"/>
        <dbReference type="ChEBI" id="CHEBI:68546"/>
        <dbReference type="ChEBI" id="CHEBI:456216"/>
        <dbReference type="EC" id="2.7.11.23"/>
    </reaction>
</comment>